<dbReference type="AlphaFoldDB" id="A0A1M6FHH4"/>
<dbReference type="OrthoDB" id="9794935at2"/>
<dbReference type="STRING" id="1122184.SAMN02745176_01965"/>
<dbReference type="PANTHER" id="PTHR34071:SF2">
    <property type="entry name" value="FLAVIN-NUCLEOTIDE-BINDING PROTEIN"/>
    <property type="match status" value="1"/>
</dbReference>
<dbReference type="Pfam" id="PF12900">
    <property type="entry name" value="Pyridox_ox_2"/>
    <property type="match status" value="1"/>
</dbReference>
<keyword evidence="2" id="KW-1185">Reference proteome</keyword>
<evidence type="ECO:0000313" key="1">
    <source>
        <dbReference type="EMBL" id="SHI97127.1"/>
    </source>
</evidence>
<dbReference type="SUPFAM" id="SSF50475">
    <property type="entry name" value="FMN-binding split barrel"/>
    <property type="match status" value="1"/>
</dbReference>
<organism evidence="1 2">
    <name type="scientific">Lutispora thermophila DSM 19022</name>
    <dbReference type="NCBI Taxonomy" id="1122184"/>
    <lineage>
        <taxon>Bacteria</taxon>
        <taxon>Bacillati</taxon>
        <taxon>Bacillota</taxon>
        <taxon>Clostridia</taxon>
        <taxon>Lutisporales</taxon>
        <taxon>Lutisporaceae</taxon>
        <taxon>Lutispora</taxon>
    </lineage>
</organism>
<accession>A0A1M6FHH4</accession>
<dbReference type="InterPro" id="IPR012349">
    <property type="entry name" value="Split_barrel_FMN-bd"/>
</dbReference>
<protein>
    <recommendedName>
        <fullName evidence="3">Nitroimidazol reductase NimA, pyridoxamine 5'-phosphate oxidase superfamily</fullName>
    </recommendedName>
</protein>
<reference evidence="1 2" key="1">
    <citation type="submission" date="2016-11" db="EMBL/GenBank/DDBJ databases">
        <authorList>
            <person name="Jaros S."/>
            <person name="Januszkiewicz K."/>
            <person name="Wedrychowicz H."/>
        </authorList>
    </citation>
    <scope>NUCLEOTIDE SEQUENCE [LARGE SCALE GENOMIC DNA]</scope>
    <source>
        <strain evidence="1 2">DSM 19022</strain>
    </source>
</reference>
<dbReference type="PANTHER" id="PTHR34071">
    <property type="entry name" value="5-NITROIMIDAZOLE ANTIBIOTICS RESISTANCE PROTEIN, NIMA-FAMILY-RELATED PROTEIN-RELATED"/>
    <property type="match status" value="1"/>
</dbReference>
<name>A0A1M6FHH4_9FIRM</name>
<sequence length="156" mass="17719">MFRKMRRIDKAMDEGTALELLKRCEYGVVSTVGSDGYPYGVPVNYAYKDNVIYFHCATEGHKLDNIMENPKASFCIVGNTELIPSKFSTKYESVIAFGKASIVEDDNEKREALREIIKKYSPDYIESGEKYIANDSKKANIVKIEIEHMTGKKAKE</sequence>
<evidence type="ECO:0008006" key="3">
    <source>
        <dbReference type="Google" id="ProtNLM"/>
    </source>
</evidence>
<gene>
    <name evidence="1" type="ORF">SAMN02745176_01965</name>
</gene>
<dbReference type="Proteomes" id="UP000184442">
    <property type="component" value="Unassembled WGS sequence"/>
</dbReference>
<dbReference type="Gene3D" id="2.30.110.10">
    <property type="entry name" value="Electron Transport, Fmn-binding Protein, Chain A"/>
    <property type="match status" value="1"/>
</dbReference>
<dbReference type="EMBL" id="FQZS01000012">
    <property type="protein sequence ID" value="SHI97127.1"/>
    <property type="molecule type" value="Genomic_DNA"/>
</dbReference>
<evidence type="ECO:0000313" key="2">
    <source>
        <dbReference type="Proteomes" id="UP000184442"/>
    </source>
</evidence>
<dbReference type="RefSeq" id="WP_073026031.1">
    <property type="nucleotide sequence ID" value="NZ_FQZS01000012.1"/>
</dbReference>
<proteinExistence type="predicted"/>
<dbReference type="InterPro" id="IPR024747">
    <property type="entry name" value="Pyridox_Oxase-rel"/>
</dbReference>